<protein>
    <submittedName>
        <fullName evidence="1">DUF5004 domain-containing protein</fullName>
    </submittedName>
</protein>
<keyword evidence="2" id="KW-1185">Reference proteome</keyword>
<evidence type="ECO:0000313" key="1">
    <source>
        <dbReference type="EMBL" id="PWG81226.1"/>
    </source>
</evidence>
<reference evidence="1 2" key="1">
    <citation type="submission" date="2018-04" db="EMBL/GenBank/DDBJ databases">
        <title>Pedobacter chongqingensis sp. nov., isolated from a rottenly hemp rope.</title>
        <authorList>
            <person name="Cai Y."/>
        </authorList>
    </citation>
    <scope>NUCLEOTIDE SEQUENCE [LARGE SCALE GENOMIC DNA]</scope>
    <source>
        <strain evidence="1 2">FJ4-8</strain>
    </source>
</reference>
<dbReference type="Proteomes" id="UP000245647">
    <property type="component" value="Unassembled WGS sequence"/>
</dbReference>
<dbReference type="AlphaFoldDB" id="A0A2U2PIJ2"/>
<name>A0A2U2PIJ2_9SPHI</name>
<dbReference type="PROSITE" id="PS51257">
    <property type="entry name" value="PROKAR_LIPOPROTEIN"/>
    <property type="match status" value="1"/>
</dbReference>
<proteinExistence type="predicted"/>
<comment type="caution">
    <text evidence="1">The sequence shown here is derived from an EMBL/GenBank/DDBJ whole genome shotgun (WGS) entry which is preliminary data.</text>
</comment>
<dbReference type="InterPro" id="IPR032168">
    <property type="entry name" value="DUF5004"/>
</dbReference>
<dbReference type="Pfam" id="PF16395">
    <property type="entry name" value="DUF5004"/>
    <property type="match status" value="1"/>
</dbReference>
<sequence length="158" mass="18011">MLLNKQITLMKKYRITLKICVALAVLSAGFSGCSKEMTSATVEPMKNIAGTWKVVQITRNEEDLSQRVDLSTFRFILKEDYTYSFVDKLPFVVNIPGTFNLDDPQYPFYLLLKPTGGAFENKVSLQMPVKKGKTQLSMTLSPGCETNKYRYVFERVQD</sequence>
<gene>
    <name evidence="1" type="ORF">DDR33_07550</name>
</gene>
<accession>A0A2U2PIJ2</accession>
<dbReference type="EMBL" id="QEAS01000005">
    <property type="protein sequence ID" value="PWG81226.1"/>
    <property type="molecule type" value="Genomic_DNA"/>
</dbReference>
<evidence type="ECO:0000313" key="2">
    <source>
        <dbReference type="Proteomes" id="UP000245647"/>
    </source>
</evidence>
<organism evidence="1 2">
    <name type="scientific">Pararcticibacter amylolyticus</name>
    <dbReference type="NCBI Taxonomy" id="2173175"/>
    <lineage>
        <taxon>Bacteria</taxon>
        <taxon>Pseudomonadati</taxon>
        <taxon>Bacteroidota</taxon>
        <taxon>Sphingobacteriia</taxon>
        <taxon>Sphingobacteriales</taxon>
        <taxon>Sphingobacteriaceae</taxon>
        <taxon>Pararcticibacter</taxon>
    </lineage>
</organism>